<proteinExistence type="predicted"/>
<dbReference type="InterPro" id="IPR046665">
    <property type="entry name" value="DUF6774"/>
</dbReference>
<reference evidence="2" key="1">
    <citation type="submission" date="2022-11" db="EMBL/GenBank/DDBJ databases">
        <title>Lacrimispora xylanolytica sy1, complete genome.</title>
        <authorList>
            <person name="Choi S."/>
        </authorList>
    </citation>
    <scope>NUCLEOTIDE SEQUENCE</scope>
    <source>
        <strain evidence="2">Sy1</strain>
    </source>
</reference>
<feature type="domain" description="DUF6774" evidence="1">
    <location>
        <begin position="23"/>
        <end position="50"/>
    </location>
</feature>
<accession>A0ABY7AG60</accession>
<dbReference type="EMBL" id="CP113524">
    <property type="protein sequence ID" value="WAJ24824.1"/>
    <property type="molecule type" value="Genomic_DNA"/>
</dbReference>
<evidence type="ECO:0000259" key="1">
    <source>
        <dbReference type="Pfam" id="PF20564"/>
    </source>
</evidence>
<name>A0ABY7AG60_9FIRM</name>
<dbReference type="RefSeq" id="WP_024837046.1">
    <property type="nucleotide sequence ID" value="NZ_CP113524.1"/>
</dbReference>
<protein>
    <recommendedName>
        <fullName evidence="1">DUF6774 domain-containing protein</fullName>
    </recommendedName>
</protein>
<evidence type="ECO:0000313" key="3">
    <source>
        <dbReference type="Proteomes" id="UP001163115"/>
    </source>
</evidence>
<keyword evidence="3" id="KW-1185">Reference proteome</keyword>
<dbReference type="Proteomes" id="UP001163115">
    <property type="component" value="Chromosome"/>
</dbReference>
<gene>
    <name evidence="2" type="ORF">OW255_04775</name>
</gene>
<dbReference type="Pfam" id="PF20564">
    <property type="entry name" value="DUF6774"/>
    <property type="match status" value="1"/>
</dbReference>
<evidence type="ECO:0000313" key="2">
    <source>
        <dbReference type="EMBL" id="WAJ24824.1"/>
    </source>
</evidence>
<sequence length="66" mass="7118">MQSCELVLFISSLACCIAKDKTDEEIALLSCIFSQLGDTLGTISAQEALCCCDDDDDDKDPCCCED</sequence>
<organism evidence="2 3">
    <name type="scientific">Lacrimispora xylanolytica</name>
    <dbReference type="NCBI Taxonomy" id="29375"/>
    <lineage>
        <taxon>Bacteria</taxon>
        <taxon>Bacillati</taxon>
        <taxon>Bacillota</taxon>
        <taxon>Clostridia</taxon>
        <taxon>Lachnospirales</taxon>
        <taxon>Lachnospiraceae</taxon>
        <taxon>Lacrimispora</taxon>
    </lineage>
</organism>